<evidence type="ECO:0000256" key="1">
    <source>
        <dbReference type="ARBA" id="ARBA00022491"/>
    </source>
</evidence>
<dbReference type="RefSeq" id="WP_344611308.1">
    <property type="nucleotide sequence ID" value="NZ_BAAARV010000012.1"/>
</dbReference>
<name>A0ABN3FNC5_9ACTN</name>
<sequence>MAITPDAIARTGLELLAETGLDGLTMRLVADRLGVRAPTLYWHVKNKQHLLDAMAGVMFAEAMDGLEAPQRRVSWSDWLAGRARTLRKVLLRYRDGARVFAGTNLTGPDLPRAMELTLRTLLDAGFALPDAARGFAAMLHYTVGYTIEEQARLGAGYDDGNPYRPERLAETFDAAKYPLSALAASQILLPADPDADFEHGLGFVLTGLAARLPG</sequence>
<dbReference type="Gene3D" id="1.10.10.60">
    <property type="entry name" value="Homeodomain-like"/>
    <property type="match status" value="1"/>
</dbReference>
<keyword evidence="2" id="KW-0805">Transcription regulation</keyword>
<dbReference type="PANTHER" id="PTHR30055:SF151">
    <property type="entry name" value="TRANSCRIPTIONAL REGULATORY PROTEIN"/>
    <property type="match status" value="1"/>
</dbReference>
<dbReference type="Gene3D" id="1.10.357.10">
    <property type="entry name" value="Tetracycline Repressor, domain 2"/>
    <property type="match status" value="1"/>
</dbReference>
<dbReference type="InterPro" id="IPR036271">
    <property type="entry name" value="Tet_transcr_reg_TetR-rel_C_sf"/>
</dbReference>
<dbReference type="InterPro" id="IPR009057">
    <property type="entry name" value="Homeodomain-like_sf"/>
</dbReference>
<evidence type="ECO:0000256" key="2">
    <source>
        <dbReference type="ARBA" id="ARBA00023015"/>
    </source>
</evidence>
<dbReference type="SUPFAM" id="SSF46689">
    <property type="entry name" value="Homeodomain-like"/>
    <property type="match status" value="1"/>
</dbReference>
<protein>
    <submittedName>
        <fullName evidence="7">TetR/AcrR family transcriptional regulator C-terminal domain-containing protein</fullName>
    </submittedName>
</protein>
<dbReference type="InterPro" id="IPR004111">
    <property type="entry name" value="Repressor_TetR_C"/>
</dbReference>
<reference evidence="7 8" key="1">
    <citation type="journal article" date="2019" name="Int. J. Syst. Evol. Microbiol.">
        <title>The Global Catalogue of Microorganisms (GCM) 10K type strain sequencing project: providing services to taxonomists for standard genome sequencing and annotation.</title>
        <authorList>
            <consortium name="The Broad Institute Genomics Platform"/>
            <consortium name="The Broad Institute Genome Sequencing Center for Infectious Disease"/>
            <person name="Wu L."/>
            <person name="Ma J."/>
        </authorList>
    </citation>
    <scope>NUCLEOTIDE SEQUENCE [LARGE SCALE GENOMIC DNA]</scope>
    <source>
        <strain evidence="7 8">JCM 3272</strain>
    </source>
</reference>
<dbReference type="Pfam" id="PF02909">
    <property type="entry name" value="TetR_C_1"/>
    <property type="match status" value="1"/>
</dbReference>
<keyword evidence="3 5" id="KW-0238">DNA-binding</keyword>
<dbReference type="InterPro" id="IPR050109">
    <property type="entry name" value="HTH-type_TetR-like_transc_reg"/>
</dbReference>
<dbReference type="Pfam" id="PF00440">
    <property type="entry name" value="TetR_N"/>
    <property type="match status" value="1"/>
</dbReference>
<comment type="caution">
    <text evidence="7">The sequence shown here is derived from an EMBL/GenBank/DDBJ whole genome shotgun (WGS) entry which is preliminary data.</text>
</comment>
<dbReference type="InterPro" id="IPR001647">
    <property type="entry name" value="HTH_TetR"/>
</dbReference>
<keyword evidence="4" id="KW-0804">Transcription</keyword>
<dbReference type="PRINTS" id="PR00400">
    <property type="entry name" value="TETREPRESSOR"/>
</dbReference>
<evidence type="ECO:0000256" key="5">
    <source>
        <dbReference type="PROSITE-ProRule" id="PRU00335"/>
    </source>
</evidence>
<dbReference type="EMBL" id="BAAARV010000012">
    <property type="protein sequence ID" value="GAA2333605.1"/>
    <property type="molecule type" value="Genomic_DNA"/>
</dbReference>
<feature type="domain" description="HTH tetR-type" evidence="6">
    <location>
        <begin position="2"/>
        <end position="62"/>
    </location>
</feature>
<keyword evidence="8" id="KW-1185">Reference proteome</keyword>
<evidence type="ECO:0000313" key="7">
    <source>
        <dbReference type="EMBL" id="GAA2333605.1"/>
    </source>
</evidence>
<accession>A0ABN3FNC5</accession>
<feature type="DNA-binding region" description="H-T-H motif" evidence="5">
    <location>
        <begin position="25"/>
        <end position="44"/>
    </location>
</feature>
<evidence type="ECO:0000256" key="4">
    <source>
        <dbReference type="ARBA" id="ARBA00023163"/>
    </source>
</evidence>
<organism evidence="7 8">
    <name type="scientific">Dactylosporangium salmoneum</name>
    <dbReference type="NCBI Taxonomy" id="53361"/>
    <lineage>
        <taxon>Bacteria</taxon>
        <taxon>Bacillati</taxon>
        <taxon>Actinomycetota</taxon>
        <taxon>Actinomycetes</taxon>
        <taxon>Micromonosporales</taxon>
        <taxon>Micromonosporaceae</taxon>
        <taxon>Dactylosporangium</taxon>
    </lineage>
</organism>
<dbReference type="InterPro" id="IPR003012">
    <property type="entry name" value="Tet_transcr_reg_TetR"/>
</dbReference>
<keyword evidence="1" id="KW-0678">Repressor</keyword>
<evidence type="ECO:0000259" key="6">
    <source>
        <dbReference type="PROSITE" id="PS50977"/>
    </source>
</evidence>
<evidence type="ECO:0000313" key="8">
    <source>
        <dbReference type="Proteomes" id="UP001501444"/>
    </source>
</evidence>
<proteinExistence type="predicted"/>
<dbReference type="SUPFAM" id="SSF48498">
    <property type="entry name" value="Tetracyclin repressor-like, C-terminal domain"/>
    <property type="match status" value="1"/>
</dbReference>
<gene>
    <name evidence="7" type="ORF">GCM10010170_012910</name>
</gene>
<dbReference type="Proteomes" id="UP001501444">
    <property type="component" value="Unassembled WGS sequence"/>
</dbReference>
<dbReference type="PROSITE" id="PS50977">
    <property type="entry name" value="HTH_TETR_2"/>
    <property type="match status" value="1"/>
</dbReference>
<dbReference type="PANTHER" id="PTHR30055">
    <property type="entry name" value="HTH-TYPE TRANSCRIPTIONAL REGULATOR RUTR"/>
    <property type="match status" value="1"/>
</dbReference>
<evidence type="ECO:0000256" key="3">
    <source>
        <dbReference type="ARBA" id="ARBA00023125"/>
    </source>
</evidence>
<dbReference type="PRINTS" id="PR00455">
    <property type="entry name" value="HTHTETR"/>
</dbReference>